<evidence type="ECO:0000313" key="1">
    <source>
        <dbReference type="EMBL" id="DAD89949.1"/>
    </source>
</evidence>
<name>A0A8S5N5F3_9CAUD</name>
<dbReference type="EMBL" id="BK015072">
    <property type="protein sequence ID" value="DAD89949.1"/>
    <property type="molecule type" value="Genomic_DNA"/>
</dbReference>
<accession>A0A8S5N5F3</accession>
<sequence>MTMTIWPRQRTIAGIRFLVLDRARVRAGMRAVPRSGRTRIRNTALVQRNNRLVFGPGRSRGLIRLEVTYDK</sequence>
<reference evidence="1" key="1">
    <citation type="journal article" date="2021" name="Proc. Natl. Acad. Sci. U.S.A.">
        <title>A Catalog of Tens of Thousands of Viruses from Human Metagenomes Reveals Hidden Associations with Chronic Diseases.</title>
        <authorList>
            <person name="Tisza M.J."/>
            <person name="Buck C.B."/>
        </authorList>
    </citation>
    <scope>NUCLEOTIDE SEQUENCE</scope>
    <source>
        <strain evidence="1">CtxfQ4</strain>
    </source>
</reference>
<organism evidence="1">
    <name type="scientific">Siphoviridae sp. ctxfQ4</name>
    <dbReference type="NCBI Taxonomy" id="2826521"/>
    <lineage>
        <taxon>Viruses</taxon>
        <taxon>Duplodnaviria</taxon>
        <taxon>Heunggongvirae</taxon>
        <taxon>Uroviricota</taxon>
        <taxon>Caudoviricetes</taxon>
    </lineage>
</organism>
<proteinExistence type="predicted"/>
<protein>
    <submittedName>
        <fullName evidence="1">Uncharacterized protein</fullName>
    </submittedName>
</protein>